<keyword evidence="1" id="KW-0472">Membrane</keyword>
<evidence type="ECO:0000256" key="1">
    <source>
        <dbReference type="SAM" id="Phobius"/>
    </source>
</evidence>
<organism evidence="2 3">
    <name type="scientific">Ferrigenium kumadai</name>
    <dbReference type="NCBI Taxonomy" id="1682490"/>
    <lineage>
        <taxon>Bacteria</taxon>
        <taxon>Pseudomonadati</taxon>
        <taxon>Pseudomonadota</taxon>
        <taxon>Betaproteobacteria</taxon>
        <taxon>Nitrosomonadales</taxon>
        <taxon>Gallionellaceae</taxon>
        <taxon>Ferrigenium</taxon>
    </lineage>
</organism>
<evidence type="ECO:0000313" key="3">
    <source>
        <dbReference type="Proteomes" id="UP001319121"/>
    </source>
</evidence>
<keyword evidence="1" id="KW-0812">Transmembrane</keyword>
<feature type="transmembrane region" description="Helical" evidence="1">
    <location>
        <begin position="353"/>
        <end position="372"/>
    </location>
</feature>
<protein>
    <submittedName>
        <fullName evidence="2">Uncharacterized protein</fullName>
    </submittedName>
</protein>
<dbReference type="Proteomes" id="UP001319121">
    <property type="component" value="Chromosome"/>
</dbReference>
<gene>
    <name evidence="2" type="ORF">FGKAn22_02390</name>
</gene>
<name>A0AAN1SXT5_9PROT</name>
<keyword evidence="3" id="KW-1185">Reference proteome</keyword>
<dbReference type="KEGG" id="fku:FGKAn22_02390"/>
<keyword evidence="1" id="KW-1133">Transmembrane helix</keyword>
<feature type="transmembrane region" description="Helical" evidence="1">
    <location>
        <begin position="415"/>
        <end position="439"/>
    </location>
</feature>
<sequence length="451" mass="50757">MSEVPNSESLESIVKRLRELERLALANFLSGKPTLYIAHADEPVRVCEDSNSNKQHNVYKVDVESVQKYLDEVGHIVERFVKEVPSDSGVPNPIADLRFLEIHDDVDHPLNDHLNTLVARSSINFAYSKFHLPIELQVVTKFSILDLLHTHCECPFFIRVDHGTHVEVRADKIVCDGEFGIEAYTPSRKQLPAFVSIKLEHGSFHERVIFAFLKIKDAKCLGASFGKKVRVHKVDYEGITNFINSKFKGGALFSNCSFALAPDFHGAELHQDTIFQDCSFDSSNSEIANIASFRVLKAHFGKMRDSKHELMFYALEQRAERKSAKNGPIVSTISWLYDEISEYGSSVDRSAKFFIFWNINFFLFFYLAVVGSSQKLVTVKNEALDNYPALMLTLQNIFNPLALFSEKQLASVNSIAIYVASLIQSFGALATLTLMLLAIRGRFRKGGGADT</sequence>
<evidence type="ECO:0000313" key="2">
    <source>
        <dbReference type="EMBL" id="BBI98546.1"/>
    </source>
</evidence>
<reference evidence="2 3" key="1">
    <citation type="submission" date="2019-03" db="EMBL/GenBank/DDBJ databases">
        <title>Complete genome sequence of Ferrigenium kumadai strain An22, a microaerophilic iron-oxidizing bacterium isolated from a paddy field soil.</title>
        <authorList>
            <person name="Watanabe T."/>
            <person name="Asakawa S."/>
        </authorList>
    </citation>
    <scope>NUCLEOTIDE SEQUENCE [LARGE SCALE GENOMIC DNA]</scope>
    <source>
        <strain evidence="2 3">An22</strain>
    </source>
</reference>
<proteinExistence type="predicted"/>
<accession>A0AAN1SXT5</accession>
<dbReference type="RefSeq" id="WP_212786176.1">
    <property type="nucleotide sequence ID" value="NZ_AP019536.1"/>
</dbReference>
<dbReference type="EMBL" id="AP019536">
    <property type="protein sequence ID" value="BBI98546.1"/>
    <property type="molecule type" value="Genomic_DNA"/>
</dbReference>
<dbReference type="AlphaFoldDB" id="A0AAN1SXT5"/>